<dbReference type="GO" id="GO:0022857">
    <property type="term" value="F:transmembrane transporter activity"/>
    <property type="evidence" value="ECO:0007669"/>
    <property type="project" value="TreeGrafter"/>
</dbReference>
<protein>
    <submittedName>
        <fullName evidence="10">Duplicated orphan permease</fullName>
    </submittedName>
</protein>
<evidence type="ECO:0000259" key="8">
    <source>
        <dbReference type="Pfam" id="PF02687"/>
    </source>
</evidence>
<feature type="transmembrane region" description="Helical" evidence="7">
    <location>
        <begin position="431"/>
        <end position="453"/>
    </location>
</feature>
<comment type="similarity">
    <text evidence="6">Belongs to the ABC-4 integral membrane protein family.</text>
</comment>
<feature type="transmembrane region" description="Helical" evidence="7">
    <location>
        <begin position="376"/>
        <end position="400"/>
    </location>
</feature>
<evidence type="ECO:0000313" key="10">
    <source>
        <dbReference type="EMBL" id="SFS03681.1"/>
    </source>
</evidence>
<dbReference type="RefSeq" id="WP_089836814.1">
    <property type="nucleotide sequence ID" value="NZ_FOZL01000001.1"/>
</dbReference>
<feature type="domain" description="MacB-like periplasmic core" evidence="9">
    <location>
        <begin position="94"/>
        <end position="330"/>
    </location>
</feature>
<evidence type="ECO:0000256" key="1">
    <source>
        <dbReference type="ARBA" id="ARBA00004651"/>
    </source>
</evidence>
<accession>A0A1I6LJV5</accession>
<gene>
    <name evidence="10" type="ORF">SAMN05421771_0800</name>
</gene>
<dbReference type="PANTHER" id="PTHR30572:SF4">
    <property type="entry name" value="ABC TRANSPORTER PERMEASE YTRF"/>
    <property type="match status" value="1"/>
</dbReference>
<dbReference type="InterPro" id="IPR025857">
    <property type="entry name" value="MacB_PCD"/>
</dbReference>
<dbReference type="Proteomes" id="UP000199024">
    <property type="component" value="Unassembled WGS sequence"/>
</dbReference>
<dbReference type="Pfam" id="PF12704">
    <property type="entry name" value="MacB_PCD"/>
    <property type="match status" value="2"/>
</dbReference>
<keyword evidence="3 7" id="KW-0812">Transmembrane</keyword>
<evidence type="ECO:0000259" key="9">
    <source>
        <dbReference type="Pfam" id="PF12704"/>
    </source>
</evidence>
<feature type="domain" description="ABC3 transporter permease C-terminal" evidence="8">
    <location>
        <begin position="382"/>
        <end position="501"/>
    </location>
</feature>
<reference evidence="10 11" key="1">
    <citation type="submission" date="2016-10" db="EMBL/GenBank/DDBJ databases">
        <authorList>
            <person name="de Groot N.N."/>
        </authorList>
    </citation>
    <scope>NUCLEOTIDE SEQUENCE [LARGE SCALE GENOMIC DNA]</scope>
    <source>
        <strain evidence="10 11">DSM 21001</strain>
    </source>
</reference>
<feature type="domain" description="MacB-like periplasmic core" evidence="9">
    <location>
        <begin position="522"/>
        <end position="719"/>
    </location>
</feature>
<evidence type="ECO:0000256" key="4">
    <source>
        <dbReference type="ARBA" id="ARBA00022989"/>
    </source>
</evidence>
<dbReference type="InterPro" id="IPR017800">
    <property type="entry name" value="ADOP"/>
</dbReference>
<keyword evidence="2" id="KW-1003">Cell membrane</keyword>
<dbReference type="EMBL" id="FOZL01000001">
    <property type="protein sequence ID" value="SFS03681.1"/>
    <property type="molecule type" value="Genomic_DNA"/>
</dbReference>
<keyword evidence="5 7" id="KW-0472">Membrane</keyword>
<feature type="transmembrane region" description="Helical" evidence="7">
    <location>
        <begin position="793"/>
        <end position="815"/>
    </location>
</feature>
<evidence type="ECO:0000256" key="5">
    <source>
        <dbReference type="ARBA" id="ARBA00023136"/>
    </source>
</evidence>
<evidence type="ECO:0000256" key="6">
    <source>
        <dbReference type="ARBA" id="ARBA00038076"/>
    </source>
</evidence>
<dbReference type="Pfam" id="PF02687">
    <property type="entry name" value="FtsX"/>
    <property type="match status" value="2"/>
</dbReference>
<dbReference type="PANTHER" id="PTHR30572">
    <property type="entry name" value="MEMBRANE COMPONENT OF TRANSPORTER-RELATED"/>
    <property type="match status" value="1"/>
</dbReference>
<evidence type="ECO:0000256" key="7">
    <source>
        <dbReference type="SAM" id="Phobius"/>
    </source>
</evidence>
<dbReference type="InterPro" id="IPR047928">
    <property type="entry name" value="Perm_prefix_1"/>
</dbReference>
<feature type="transmembrane region" description="Helical" evidence="7">
    <location>
        <begin position="473"/>
        <end position="497"/>
    </location>
</feature>
<feature type="transmembrane region" description="Helical" evidence="7">
    <location>
        <begin position="518"/>
        <end position="541"/>
    </location>
</feature>
<dbReference type="OrthoDB" id="98656at2"/>
<feature type="domain" description="ABC3 transporter permease C-terminal" evidence="8">
    <location>
        <begin position="793"/>
        <end position="906"/>
    </location>
</feature>
<evidence type="ECO:0000256" key="3">
    <source>
        <dbReference type="ARBA" id="ARBA00022692"/>
    </source>
</evidence>
<keyword evidence="4 7" id="KW-1133">Transmembrane helix</keyword>
<organism evidence="10 11">
    <name type="scientific">Granulicella pectinivorans</name>
    <dbReference type="NCBI Taxonomy" id="474950"/>
    <lineage>
        <taxon>Bacteria</taxon>
        <taxon>Pseudomonadati</taxon>
        <taxon>Acidobacteriota</taxon>
        <taxon>Terriglobia</taxon>
        <taxon>Terriglobales</taxon>
        <taxon>Acidobacteriaceae</taxon>
        <taxon>Granulicella</taxon>
    </lineage>
</organism>
<dbReference type="STRING" id="474950.SAMN05421771_0800"/>
<dbReference type="GO" id="GO:0005886">
    <property type="term" value="C:plasma membrane"/>
    <property type="evidence" value="ECO:0007669"/>
    <property type="project" value="UniProtKB-SubCell"/>
</dbReference>
<dbReference type="InterPro" id="IPR003838">
    <property type="entry name" value="ABC3_permease_C"/>
</dbReference>
<dbReference type="NCBIfam" id="NF038403">
    <property type="entry name" value="perm_prefix_1"/>
    <property type="match status" value="1"/>
</dbReference>
<keyword evidence="11" id="KW-1185">Reference proteome</keyword>
<proteinExistence type="inferred from homology"/>
<feature type="transmembrane region" description="Helical" evidence="7">
    <location>
        <begin position="841"/>
        <end position="864"/>
    </location>
</feature>
<dbReference type="NCBIfam" id="TIGR03434">
    <property type="entry name" value="ADOP"/>
    <property type="match status" value="1"/>
</dbReference>
<sequence length="913" mass="99109">MIRETLSRLRFLVTRKPADDTDEEIRLHLEELTETYIQLGLTPQEARRKARIVFGGIERTREESYRQRPGWWIDVVLQDVRYALRQLARTPAFTTTAVLTLALGIGANAAIFTLVNAVLLKNLPVTDPKTLVRIGDQPDCCVGNGHSDDGEFSYFSTNTYTELKKSLPEFEDLAAMQAGFGFRPIIARRDRNGETARSVMGEFVSGNYFRTFGLTPEAGRLITDSDDVIGAPLSAVMSYDTWKNQYNSDPAVVGSTFWINTKAVTVVGVAPEGFYGDRLSPEPPEFYLPIESMPPLANAPYVHDRTQWLYIVGRLKPGVALGPLQEKINAHLRQVFLDQGSLSAAKDKDFLPRVHATLSPGGAGIQSMQEGYASNLHLLMGVSGLVLLIACANIANLLLVRGMARKAEMSVRTALGAMRGRIVQQLLTESLVLSLLSGLAGLIVAYLGTRALLLLAFPGAQNVPIHATPSLPVMGFAIGLSLLTGVLFGVAPAWIAAQAQPVDALRSTTRTTAAGASLLQRGLVILQAALSLVLLVVAGLFSQSLGRLQGTDLKIQTKNRYIIHINPQAAGYSQTQLEALFHTMEDRFHAIPGVLNVGISSYTPMEDNNNGWGFQVEGIPNQSTAASIIRTNAEYFNAVGTRLIEGRGFTPQDTSTAPAVGIVNESFARRFFKPGESPIGHRFGAGAPNDFQIVGVVEDSVYTSVRWKNHRMVFIPLMRRSPSDTSPIEKDDTLYAGAIVLQTSRPMSDLESISRHTLAGINPNLTVVKFQTFNDQIADRFTNERLLARLTSLFGILALLLATIGLYGVTAYHVARRTSEIGIRMALGAERLSVVAMVMRGAILQTVVGLAIGIPVALLCVRYVKAQLYEITAINPYVMTIAIATLAAAACIAGLIPARRAASTDPAQALRAE</sequence>
<name>A0A1I6LJV5_9BACT</name>
<comment type="subcellular location">
    <subcellularLocation>
        <location evidence="1">Cell membrane</location>
        <topology evidence="1">Multi-pass membrane protein</topology>
    </subcellularLocation>
</comment>
<evidence type="ECO:0000313" key="11">
    <source>
        <dbReference type="Proteomes" id="UP000199024"/>
    </source>
</evidence>
<dbReference type="AlphaFoldDB" id="A0A1I6LJV5"/>
<feature type="transmembrane region" description="Helical" evidence="7">
    <location>
        <begin position="92"/>
        <end position="119"/>
    </location>
</feature>
<evidence type="ECO:0000256" key="2">
    <source>
        <dbReference type="ARBA" id="ARBA00022475"/>
    </source>
</evidence>
<feature type="transmembrane region" description="Helical" evidence="7">
    <location>
        <begin position="876"/>
        <end position="896"/>
    </location>
</feature>
<dbReference type="InterPro" id="IPR050250">
    <property type="entry name" value="Macrolide_Exporter_MacB"/>
</dbReference>